<dbReference type="AlphaFoldDB" id="A0ABD6QIJ1"/>
<accession>A0ABD6QIJ1</accession>
<evidence type="ECO:0000313" key="1">
    <source>
        <dbReference type="EMBL" id="OMC40869.1"/>
    </source>
</evidence>
<protein>
    <submittedName>
        <fullName evidence="1">Uncharacterized protein</fullName>
    </submittedName>
</protein>
<sequence length="208" mass="23585">MQLTLRDRTFPIEQAILGAEMQCPHWANKWNGGLVPKPSFWLDLQAAAVDYDDETWSPHLTYDLVPYPSRDWRALANRKIAWTEVTDPATGERNGNMYVFGHHDIYEAELAFGDLDGLDLEVSWHGLCDIFWDDEFSDRVPFAVTARAHFAPVRVHGSGADDDSTFLERFALYLNPDDFVQGPVMTDGHSYEDGTAMTHCLFTPKTVS</sequence>
<name>A0ABD6QIJ1_MYCFO</name>
<dbReference type="RefSeq" id="WP_076179997.1">
    <property type="nucleotide sequence ID" value="NZ_MBEK01000004.1"/>
</dbReference>
<dbReference type="EMBL" id="MBER01000102">
    <property type="protein sequence ID" value="OMC40869.1"/>
    <property type="molecule type" value="Genomic_DNA"/>
</dbReference>
<organism evidence="1 2">
    <name type="scientific">Mycolicibacterium fortuitum</name>
    <name type="common">Mycobacterium fortuitum</name>
    <dbReference type="NCBI Taxonomy" id="1766"/>
    <lineage>
        <taxon>Bacteria</taxon>
        <taxon>Bacillati</taxon>
        <taxon>Actinomycetota</taxon>
        <taxon>Actinomycetes</taxon>
        <taxon>Mycobacteriales</taxon>
        <taxon>Mycobacteriaceae</taxon>
        <taxon>Mycolicibacterium</taxon>
    </lineage>
</organism>
<dbReference type="Proteomes" id="UP000187001">
    <property type="component" value="Unassembled WGS sequence"/>
</dbReference>
<comment type="caution">
    <text evidence="1">The sequence shown here is derived from an EMBL/GenBank/DDBJ whole genome shotgun (WGS) entry which is preliminary data.</text>
</comment>
<reference evidence="1 2" key="1">
    <citation type="submission" date="2016-07" db="EMBL/GenBank/DDBJ databases">
        <authorList>
            <person name="Sutton G."/>
            <person name="Brinkac L."/>
            <person name="Sanka R."/>
            <person name="Adams M."/>
            <person name="Lau E."/>
            <person name="Kumar A."/>
            <person name="Macaden R."/>
        </authorList>
    </citation>
    <scope>NUCLEOTIDE SEQUENCE [LARGE SCALE GENOMIC DNA]</scope>
    <source>
        <strain evidence="1 2">GA-0871</strain>
    </source>
</reference>
<gene>
    <name evidence="1" type="ORF">A5742_32100</name>
</gene>
<evidence type="ECO:0000313" key="2">
    <source>
        <dbReference type="Proteomes" id="UP000187001"/>
    </source>
</evidence>
<proteinExistence type="predicted"/>